<keyword evidence="3" id="KW-1185">Reference proteome</keyword>
<keyword evidence="1" id="KW-0812">Transmembrane</keyword>
<evidence type="ECO:0000256" key="1">
    <source>
        <dbReference type="SAM" id="Phobius"/>
    </source>
</evidence>
<evidence type="ECO:0000313" key="3">
    <source>
        <dbReference type="Proteomes" id="UP001259832"/>
    </source>
</evidence>
<protein>
    <submittedName>
        <fullName evidence="2">Uncharacterized protein</fullName>
    </submittedName>
</protein>
<reference evidence="2" key="1">
    <citation type="submission" date="2023-08" db="EMBL/GenBank/DDBJ databases">
        <title>Reference Genome Resource for the Citrus Pathogen Phytophthora citrophthora.</title>
        <authorList>
            <person name="Moller H."/>
            <person name="Coetzee B."/>
            <person name="Rose L.J."/>
            <person name="Van Niekerk J.M."/>
        </authorList>
    </citation>
    <scope>NUCLEOTIDE SEQUENCE</scope>
    <source>
        <strain evidence="2">STE-U-9442</strain>
    </source>
</reference>
<keyword evidence="1" id="KW-1133">Transmembrane helix</keyword>
<gene>
    <name evidence="2" type="ORF">P3T76_015320</name>
</gene>
<dbReference type="Proteomes" id="UP001259832">
    <property type="component" value="Unassembled WGS sequence"/>
</dbReference>
<organism evidence="2 3">
    <name type="scientific">Phytophthora citrophthora</name>
    <dbReference type="NCBI Taxonomy" id="4793"/>
    <lineage>
        <taxon>Eukaryota</taxon>
        <taxon>Sar</taxon>
        <taxon>Stramenopiles</taxon>
        <taxon>Oomycota</taxon>
        <taxon>Peronosporomycetes</taxon>
        <taxon>Peronosporales</taxon>
        <taxon>Peronosporaceae</taxon>
        <taxon>Phytophthora</taxon>
    </lineage>
</organism>
<sequence length="109" mass="11942">MASRSLGGRGHSTDGQPVFLGRPGYCLDPCHLHVVHWAKCQVISPKTLFSLPIVASIVGQIVMYYSFYAIPFALMTHQDSWYCPIADGLAYVNENATPVSGVDDQDVQL</sequence>
<feature type="transmembrane region" description="Helical" evidence="1">
    <location>
        <begin position="48"/>
        <end position="67"/>
    </location>
</feature>
<name>A0AAD9FZN4_9STRA</name>
<comment type="caution">
    <text evidence="2">The sequence shown here is derived from an EMBL/GenBank/DDBJ whole genome shotgun (WGS) entry which is preliminary data.</text>
</comment>
<dbReference type="AlphaFoldDB" id="A0AAD9FZN4"/>
<accession>A0AAD9FZN4</accession>
<proteinExistence type="predicted"/>
<evidence type="ECO:0000313" key="2">
    <source>
        <dbReference type="EMBL" id="KAK1929192.1"/>
    </source>
</evidence>
<keyword evidence="1" id="KW-0472">Membrane</keyword>
<dbReference type="EMBL" id="JASMQC010000051">
    <property type="protein sequence ID" value="KAK1929192.1"/>
    <property type="molecule type" value="Genomic_DNA"/>
</dbReference>